<sequence>MKTHLILLASLATATAQFTTPSRTSAQVETPAPAGEQITPAPAAPSPSGGPAGGPEQTFSNERFGRLRDRLGRERLDRLERDRLDRLERERDRLDRLDRIRERIEREREERDRDRLDRARERLEREREARERLDRERPGRERPGGERPDGERPDRERPGRERPGDDEFIISPPPGADVTITTAINPTRAGSGPEAAATALDHGESGGINHGESGSSRKNETSGKDAQGGASRHGPGVYVTTLGLAIGVVAFLV</sequence>
<evidence type="ECO:0000256" key="1">
    <source>
        <dbReference type="SAM" id="MobiDB-lite"/>
    </source>
</evidence>
<dbReference type="Proteomes" id="UP001562357">
    <property type="component" value="Unassembled WGS sequence"/>
</dbReference>
<dbReference type="EMBL" id="BAAFGZ010000249">
    <property type="protein sequence ID" value="GAB0137124.1"/>
    <property type="molecule type" value="Genomic_DNA"/>
</dbReference>
<evidence type="ECO:0000313" key="4">
    <source>
        <dbReference type="Proteomes" id="UP001562357"/>
    </source>
</evidence>
<reference evidence="4" key="1">
    <citation type="submission" date="2024-06" db="EMBL/GenBank/DDBJ databases">
        <title>Draft Genome Sequences of Epichloe bromicola Strains Isolated from Elymus ciliaris.</title>
        <authorList>
            <consortium name="Epichloe bromicola genome sequencing consortium"/>
            <person name="Miura A."/>
            <person name="Imano S."/>
            <person name="Ashida A."/>
            <person name="Sato I."/>
            <person name="Chiba S."/>
            <person name="Tanaka A."/>
            <person name="Camagna M."/>
            <person name="Takemoto D."/>
        </authorList>
    </citation>
    <scope>NUCLEOTIDE SEQUENCE [LARGE SCALE GENOMIC DNA]</scope>
    <source>
        <strain evidence="4">DP</strain>
    </source>
</reference>
<comment type="caution">
    <text evidence="3">The sequence shown here is derived from an EMBL/GenBank/DDBJ whole genome shotgun (WGS) entry which is preliminary data.</text>
</comment>
<keyword evidence="4" id="KW-1185">Reference proteome</keyword>
<feature type="compositionally biased region" description="Basic and acidic residues" evidence="1">
    <location>
        <begin position="63"/>
        <end position="99"/>
    </location>
</feature>
<evidence type="ECO:0000313" key="3">
    <source>
        <dbReference type="EMBL" id="GAB0137124.1"/>
    </source>
</evidence>
<feature type="signal peptide" evidence="2">
    <location>
        <begin position="1"/>
        <end position="16"/>
    </location>
</feature>
<feature type="region of interest" description="Disordered" evidence="1">
    <location>
        <begin position="124"/>
        <end position="237"/>
    </location>
</feature>
<organism evidence="3 4">
    <name type="scientific">Epichloe bromicola</name>
    <dbReference type="NCBI Taxonomy" id="79588"/>
    <lineage>
        <taxon>Eukaryota</taxon>
        <taxon>Fungi</taxon>
        <taxon>Dikarya</taxon>
        <taxon>Ascomycota</taxon>
        <taxon>Pezizomycotina</taxon>
        <taxon>Sordariomycetes</taxon>
        <taxon>Hypocreomycetidae</taxon>
        <taxon>Hypocreales</taxon>
        <taxon>Clavicipitaceae</taxon>
        <taxon>Epichloe</taxon>
    </lineage>
</organism>
<keyword evidence="2" id="KW-0732">Signal</keyword>
<accession>A0ABQ0CUK4</accession>
<feature type="region of interest" description="Disordered" evidence="1">
    <location>
        <begin position="17"/>
        <end position="99"/>
    </location>
</feature>
<name>A0ABQ0CUK4_9HYPO</name>
<feature type="compositionally biased region" description="Basic and acidic residues" evidence="1">
    <location>
        <begin position="124"/>
        <end position="165"/>
    </location>
</feature>
<gene>
    <name evidence="3" type="primary">g5405</name>
    <name evidence="3" type="ORF">EsDP_00005405</name>
</gene>
<protein>
    <submittedName>
        <fullName evidence="3">Beta ketoadipyl CoA thiolase, th1</fullName>
    </submittedName>
</protein>
<feature type="chain" id="PRO_5047084880" evidence="2">
    <location>
        <begin position="17"/>
        <end position="253"/>
    </location>
</feature>
<proteinExistence type="predicted"/>
<evidence type="ECO:0000256" key="2">
    <source>
        <dbReference type="SAM" id="SignalP"/>
    </source>
</evidence>